<evidence type="ECO:0000259" key="9">
    <source>
        <dbReference type="Pfam" id="PF12950"/>
    </source>
</evidence>
<keyword evidence="6" id="KW-0238">DNA-binding</keyword>
<dbReference type="InterPro" id="IPR011639">
    <property type="entry name" value="MethylTrfase_TaqI-like_dom"/>
</dbReference>
<comment type="catalytic activity">
    <reaction evidence="7">
        <text>a 2'-deoxyadenosine in DNA + S-adenosyl-L-methionine = an N(6)-methyl-2'-deoxyadenosine in DNA + S-adenosyl-L-homocysteine + H(+)</text>
        <dbReference type="Rhea" id="RHEA:15197"/>
        <dbReference type="Rhea" id="RHEA-COMP:12418"/>
        <dbReference type="Rhea" id="RHEA-COMP:12419"/>
        <dbReference type="ChEBI" id="CHEBI:15378"/>
        <dbReference type="ChEBI" id="CHEBI:57856"/>
        <dbReference type="ChEBI" id="CHEBI:59789"/>
        <dbReference type="ChEBI" id="CHEBI:90615"/>
        <dbReference type="ChEBI" id="CHEBI:90616"/>
        <dbReference type="EC" id="2.1.1.72"/>
    </reaction>
</comment>
<dbReference type="GO" id="GO:0032259">
    <property type="term" value="P:methylation"/>
    <property type="evidence" value="ECO:0007669"/>
    <property type="project" value="UniProtKB-KW"/>
</dbReference>
<gene>
    <name evidence="10" type="ORF">WY13_03401</name>
</gene>
<accession>A0A168LRX1</accession>
<dbReference type="GO" id="GO:0009307">
    <property type="term" value="P:DNA restriction-modification system"/>
    <property type="evidence" value="ECO:0007669"/>
    <property type="project" value="UniProtKB-KW"/>
</dbReference>
<dbReference type="GO" id="GO:0003677">
    <property type="term" value="F:DNA binding"/>
    <property type="evidence" value="ECO:0007669"/>
    <property type="project" value="UniProtKB-KW"/>
</dbReference>
<name>A0A168LRX1_9CLOT</name>
<dbReference type="InterPro" id="IPR029063">
    <property type="entry name" value="SAM-dependent_MTases_sf"/>
</dbReference>
<keyword evidence="3" id="KW-0808">Transferase</keyword>
<dbReference type="Gene3D" id="3.40.50.150">
    <property type="entry name" value="Vaccinia Virus protein VP39"/>
    <property type="match status" value="1"/>
</dbReference>
<keyword evidence="10" id="KW-0378">Hydrolase</keyword>
<evidence type="ECO:0000256" key="1">
    <source>
        <dbReference type="ARBA" id="ARBA00011900"/>
    </source>
</evidence>
<dbReference type="RefSeq" id="WP_063556683.1">
    <property type="nucleotide sequence ID" value="NZ_LITT01000058.1"/>
</dbReference>
<evidence type="ECO:0000256" key="7">
    <source>
        <dbReference type="ARBA" id="ARBA00047942"/>
    </source>
</evidence>
<feature type="domain" description="Type II methyltransferase M.TaqI-like" evidence="8">
    <location>
        <begin position="124"/>
        <end position="281"/>
    </location>
</feature>
<dbReference type="SUPFAM" id="SSF116734">
    <property type="entry name" value="DNA methylase specificity domain"/>
    <property type="match status" value="1"/>
</dbReference>
<proteinExistence type="predicted"/>
<dbReference type="InterPro" id="IPR002052">
    <property type="entry name" value="DNA_methylase_N6_adenine_CS"/>
</dbReference>
<dbReference type="InterPro" id="IPR025931">
    <property type="entry name" value="TaqI_C"/>
</dbReference>
<feature type="domain" description="TaqI-like C-terminal specificity" evidence="9">
    <location>
        <begin position="383"/>
        <end position="500"/>
    </location>
</feature>
<keyword evidence="4" id="KW-0949">S-adenosyl-L-methionine</keyword>
<evidence type="ECO:0000313" key="10">
    <source>
        <dbReference type="EMBL" id="OAA83614.1"/>
    </source>
</evidence>
<evidence type="ECO:0000259" key="8">
    <source>
        <dbReference type="Pfam" id="PF07669"/>
    </source>
</evidence>
<dbReference type="PATRIC" id="fig|1538.10.peg.3461"/>
<dbReference type="InterPro" id="IPR023135">
    <property type="entry name" value="N6_DNA_MeTrfase_TaqI_C"/>
</dbReference>
<evidence type="ECO:0000256" key="4">
    <source>
        <dbReference type="ARBA" id="ARBA00022691"/>
    </source>
</evidence>
<dbReference type="AlphaFoldDB" id="A0A168LRX1"/>
<organism evidence="10 11">
    <name type="scientific">Clostridium ljungdahlii</name>
    <dbReference type="NCBI Taxonomy" id="1538"/>
    <lineage>
        <taxon>Bacteria</taxon>
        <taxon>Bacillati</taxon>
        <taxon>Bacillota</taxon>
        <taxon>Clostridia</taxon>
        <taxon>Eubacteriales</taxon>
        <taxon>Clostridiaceae</taxon>
        <taxon>Clostridium</taxon>
    </lineage>
</organism>
<comment type="caution">
    <text evidence="10">The sequence shown here is derived from an EMBL/GenBank/DDBJ whole genome shotgun (WGS) entry which is preliminary data.</text>
</comment>
<keyword evidence="2" id="KW-0489">Methyltransferase</keyword>
<evidence type="ECO:0000256" key="5">
    <source>
        <dbReference type="ARBA" id="ARBA00022747"/>
    </source>
</evidence>
<dbReference type="PANTHER" id="PTHR33841">
    <property type="entry name" value="DNA METHYLTRANSFERASE YEEA-RELATED"/>
    <property type="match status" value="1"/>
</dbReference>
<dbReference type="PRINTS" id="PR00507">
    <property type="entry name" value="N12N6MTFRASE"/>
</dbReference>
<dbReference type="Proteomes" id="UP000077407">
    <property type="component" value="Unassembled WGS sequence"/>
</dbReference>
<dbReference type="EC" id="2.1.1.72" evidence="1"/>
<dbReference type="Pfam" id="PF07669">
    <property type="entry name" value="Eco57I"/>
    <property type="match status" value="1"/>
</dbReference>
<dbReference type="PROSITE" id="PS00092">
    <property type="entry name" value="N6_MTASE"/>
    <property type="match status" value="1"/>
</dbReference>
<dbReference type="SUPFAM" id="SSF53335">
    <property type="entry name" value="S-adenosyl-L-methionine-dependent methyltransferases"/>
    <property type="match status" value="1"/>
</dbReference>
<dbReference type="GO" id="GO:0016787">
    <property type="term" value="F:hydrolase activity"/>
    <property type="evidence" value="ECO:0007669"/>
    <property type="project" value="UniProtKB-KW"/>
</dbReference>
<dbReference type="Pfam" id="PF12950">
    <property type="entry name" value="TaqI_C"/>
    <property type="match status" value="1"/>
</dbReference>
<evidence type="ECO:0000256" key="3">
    <source>
        <dbReference type="ARBA" id="ARBA00022679"/>
    </source>
</evidence>
<sequence>MHKWCDSSILGEMYERSMEKEERKRKGSFYTPHYIVDYIVKNIMSNLDLKKNPCIKVLDPSCGSGHFLVRVYEILMEKFSENLDHIRNAFKDKIYTVETEDGLKRIDGIHYWQQENLSLHILKKCIYGADIDSTAVGLTRINLSKVSGININIEDNIICCNSLIKWNEIDDIEEYKESNIQSAAKFWNRKYDYVLGNPPWVSLSRKNKMNIEDGLLQYYSENYNGNTYLPNLYEYFIKRSMEILKSGGRFGFVVPDRLSRNLQYSELRKSLLENYNILNLVFEIDFPEINTDSMIIIAENKHKKVNKIKIDIYKKRTYEMYQHEYLRNSKFKFTYCCYNQNLKIKDCIEKDSSKLEIICKTFTGFIGYSKKITPIKKNEHQVEVLKGENIKKFQVLNNYYYDFVPENIIGGTKNIEKLTFKNKLVIRKTGKNLIAALDDKGRIIEQSLYGIISTNEEFSPQYILAILNSELIQWYYLNFLITNSNSIPQIKKCNLDEIPIRRCSRQTKEDIEKLVYKIMNDNDEERNMLKKILDDEIFELYNIDYNYRRIILNDIENN</sequence>
<dbReference type="Gene3D" id="3.90.220.10">
    <property type="entry name" value="Adenine-n6-DNA-methyltransferase Taqi, Chain A, domain 2"/>
    <property type="match status" value="1"/>
</dbReference>
<reference evidence="10 11" key="1">
    <citation type="journal article" date="2015" name="Biotechnol. Bioeng.">
        <title>Genome sequence and phenotypic characterization of Caulobacter segnis.</title>
        <authorList>
            <person name="Patel S."/>
            <person name="Fletcher B."/>
            <person name="Scott D.C."/>
            <person name="Ely B."/>
        </authorList>
    </citation>
    <scope>NUCLEOTIDE SEQUENCE [LARGE SCALE GENOMIC DNA]</scope>
    <source>
        <strain evidence="10 11">ERI-2</strain>
    </source>
</reference>
<dbReference type="InterPro" id="IPR050953">
    <property type="entry name" value="N4_N6_ade-DNA_methylase"/>
</dbReference>
<dbReference type="OrthoDB" id="9815272at2"/>
<keyword evidence="5" id="KW-0680">Restriction system</keyword>
<dbReference type="GO" id="GO:0009007">
    <property type="term" value="F:site-specific DNA-methyltransferase (adenine-specific) activity"/>
    <property type="evidence" value="ECO:0007669"/>
    <property type="project" value="UniProtKB-EC"/>
</dbReference>
<evidence type="ECO:0000313" key="11">
    <source>
        <dbReference type="Proteomes" id="UP000077407"/>
    </source>
</evidence>
<evidence type="ECO:0000256" key="6">
    <source>
        <dbReference type="ARBA" id="ARBA00023125"/>
    </source>
</evidence>
<protein>
    <recommendedName>
        <fullName evidence="1">site-specific DNA-methyltransferase (adenine-specific)</fullName>
        <ecNumber evidence="1">2.1.1.72</ecNumber>
    </recommendedName>
</protein>
<evidence type="ECO:0000256" key="2">
    <source>
        <dbReference type="ARBA" id="ARBA00022603"/>
    </source>
</evidence>
<dbReference type="PANTHER" id="PTHR33841:SF6">
    <property type="entry name" value="TYPE II METHYLTRANSFERASE M.HINDII"/>
    <property type="match status" value="1"/>
</dbReference>
<dbReference type="EMBL" id="LITT01000058">
    <property type="protein sequence ID" value="OAA83614.1"/>
    <property type="molecule type" value="Genomic_DNA"/>
</dbReference>